<feature type="transmembrane region" description="Helical" evidence="8">
    <location>
        <begin position="63"/>
        <end position="86"/>
    </location>
</feature>
<dbReference type="GO" id="GO:0005794">
    <property type="term" value="C:Golgi apparatus"/>
    <property type="evidence" value="ECO:0007669"/>
    <property type="project" value="TreeGrafter"/>
</dbReference>
<keyword evidence="5 8" id="KW-1133">Transmembrane helix</keyword>
<evidence type="ECO:0000256" key="9">
    <source>
        <dbReference type="SAM" id="MobiDB-lite"/>
    </source>
</evidence>
<dbReference type="EC" id="2.3.1.225" evidence="8"/>
<gene>
    <name evidence="11" type="ORF">E2562_032390</name>
</gene>
<dbReference type="GO" id="GO:0005783">
    <property type="term" value="C:endoplasmic reticulum"/>
    <property type="evidence" value="ECO:0007669"/>
    <property type="project" value="TreeGrafter"/>
</dbReference>
<evidence type="ECO:0000256" key="3">
    <source>
        <dbReference type="ARBA" id="ARBA00022679"/>
    </source>
</evidence>
<keyword evidence="7 8" id="KW-0012">Acyltransferase</keyword>
<feature type="region of interest" description="Disordered" evidence="9">
    <location>
        <begin position="1"/>
        <end position="22"/>
    </location>
</feature>
<accession>A0A6G1CA69</accession>
<comment type="caution">
    <text evidence="11">The sequence shown here is derived from an EMBL/GenBank/DDBJ whole genome shotgun (WGS) entry which is preliminary data.</text>
</comment>
<dbReference type="GO" id="GO:0016020">
    <property type="term" value="C:membrane"/>
    <property type="evidence" value="ECO:0007669"/>
    <property type="project" value="UniProtKB-SubCell"/>
</dbReference>
<dbReference type="GO" id="GO:0006612">
    <property type="term" value="P:protein targeting to membrane"/>
    <property type="evidence" value="ECO:0007669"/>
    <property type="project" value="TreeGrafter"/>
</dbReference>
<evidence type="ECO:0000256" key="7">
    <source>
        <dbReference type="ARBA" id="ARBA00023315"/>
    </source>
</evidence>
<dbReference type="EMBL" id="SPHZ02000010">
    <property type="protein sequence ID" value="KAF0897070.1"/>
    <property type="molecule type" value="Genomic_DNA"/>
</dbReference>
<comment type="domain">
    <text evidence="8">The DHHC domain is required for palmitoyltransferase activity.</text>
</comment>
<evidence type="ECO:0000256" key="6">
    <source>
        <dbReference type="ARBA" id="ARBA00023136"/>
    </source>
</evidence>
<feature type="transmembrane region" description="Helical" evidence="8">
    <location>
        <begin position="237"/>
        <end position="264"/>
    </location>
</feature>
<comment type="similarity">
    <text evidence="2 8">Belongs to the DHHC palmitoyltransferase family.</text>
</comment>
<keyword evidence="6 8" id="KW-0472">Membrane</keyword>
<feature type="region of interest" description="Disordered" evidence="9">
    <location>
        <begin position="150"/>
        <end position="178"/>
    </location>
</feature>
<dbReference type="InterPro" id="IPR039859">
    <property type="entry name" value="PFA4/ZDH16/20/ERF2-like"/>
</dbReference>
<evidence type="ECO:0000259" key="10">
    <source>
        <dbReference type="Pfam" id="PF01529"/>
    </source>
</evidence>
<comment type="subcellular location">
    <subcellularLocation>
        <location evidence="1">Membrane</location>
        <topology evidence="1">Multi-pass membrane protein</topology>
    </subcellularLocation>
</comment>
<keyword evidence="12" id="KW-1185">Reference proteome</keyword>
<feature type="domain" description="Palmitoyltransferase DHHC" evidence="10">
    <location>
        <begin position="193"/>
        <end position="317"/>
    </location>
</feature>
<protein>
    <recommendedName>
        <fullName evidence="8">S-acyltransferase</fullName>
        <ecNumber evidence="8">2.3.1.225</ecNumber>
    </recommendedName>
    <alternativeName>
        <fullName evidence="8">Palmitoyltransferase</fullName>
    </alternativeName>
</protein>
<reference evidence="11 12" key="1">
    <citation type="submission" date="2019-11" db="EMBL/GenBank/DDBJ databases">
        <title>Whole genome sequence of Oryza granulata.</title>
        <authorList>
            <person name="Li W."/>
        </authorList>
    </citation>
    <scope>NUCLEOTIDE SEQUENCE [LARGE SCALE GENOMIC DNA]</scope>
    <source>
        <strain evidence="12">cv. Menghai</strain>
        <tissue evidence="11">Leaf</tissue>
    </source>
</reference>
<dbReference type="PANTHER" id="PTHR22883:SF324">
    <property type="entry name" value="S-ACYLTRANSFERASE"/>
    <property type="match status" value="1"/>
</dbReference>
<keyword evidence="3 8" id="KW-0808">Transferase</keyword>
<sequence length="481" mass="52388">MMKGRWSPLKKSPLPRSHVSDASSTTSAVATAVTTHRLYQVWRGRNRFLCGGRLIFGPDASSIVLTVSLVMTPLALFVAFVSFRLAALVGKPLGQLVQAVAIAVGAFVSPPSRSRHHFCFLTKSSNGSPMRACVQDVIVLVLTSGRDPGIIPRNLRPPEPDDASATASPASGGGGSLPPTRDVYVNGMVVKVKYCHTCLLYRPPRCSHCSVCNNCVERFDHHCPWVGQCIGKRNYRFFFMFISSTTFLCLYVFGFCWVNLLLIARQYGCSLGRAVLESPVSGFLIVYTFVTAWFVGGLTAFHSYLVCTNQTTYENFRYRYERKTNPHNRGVAANIAEIFLSPIPASKNDFRARVAVEHYYAAAAGAGGQSGQYYYSYSIGPLSSESKISFNTRGSLSFDMAKASFDLGAGGYSAKRTSVDVSSSSSDFGDIYGGGEQQPRHSIFGGDGGRTSIRKADDVETEFGHYGAAAGRPRGREFEPV</sequence>
<dbReference type="AlphaFoldDB" id="A0A6G1CA69"/>
<evidence type="ECO:0000313" key="11">
    <source>
        <dbReference type="EMBL" id="KAF0897070.1"/>
    </source>
</evidence>
<keyword evidence="4 8" id="KW-0812">Transmembrane</keyword>
<organism evidence="11 12">
    <name type="scientific">Oryza meyeriana var. granulata</name>
    <dbReference type="NCBI Taxonomy" id="110450"/>
    <lineage>
        <taxon>Eukaryota</taxon>
        <taxon>Viridiplantae</taxon>
        <taxon>Streptophyta</taxon>
        <taxon>Embryophyta</taxon>
        <taxon>Tracheophyta</taxon>
        <taxon>Spermatophyta</taxon>
        <taxon>Magnoliopsida</taxon>
        <taxon>Liliopsida</taxon>
        <taxon>Poales</taxon>
        <taxon>Poaceae</taxon>
        <taxon>BOP clade</taxon>
        <taxon>Oryzoideae</taxon>
        <taxon>Oryzeae</taxon>
        <taxon>Oryzinae</taxon>
        <taxon>Oryza</taxon>
        <taxon>Oryza meyeriana</taxon>
    </lineage>
</organism>
<dbReference type="Proteomes" id="UP000479710">
    <property type="component" value="Unassembled WGS sequence"/>
</dbReference>
<feature type="transmembrane region" description="Helical" evidence="8">
    <location>
        <begin position="284"/>
        <end position="307"/>
    </location>
</feature>
<dbReference type="PANTHER" id="PTHR22883">
    <property type="entry name" value="ZINC FINGER DHHC DOMAIN CONTAINING PROTEIN"/>
    <property type="match status" value="1"/>
</dbReference>
<evidence type="ECO:0000256" key="2">
    <source>
        <dbReference type="ARBA" id="ARBA00008574"/>
    </source>
</evidence>
<dbReference type="InterPro" id="IPR001594">
    <property type="entry name" value="Palmitoyltrfase_DHHC"/>
</dbReference>
<dbReference type="GO" id="GO:0019706">
    <property type="term" value="F:protein-cysteine S-palmitoyltransferase activity"/>
    <property type="evidence" value="ECO:0007669"/>
    <property type="project" value="UniProtKB-EC"/>
</dbReference>
<evidence type="ECO:0000256" key="1">
    <source>
        <dbReference type="ARBA" id="ARBA00004141"/>
    </source>
</evidence>
<dbReference type="Pfam" id="PF01529">
    <property type="entry name" value="DHHC"/>
    <property type="match status" value="1"/>
</dbReference>
<name>A0A6G1CA69_9ORYZ</name>
<dbReference type="OrthoDB" id="4096362at2759"/>
<proteinExistence type="inferred from homology"/>
<evidence type="ECO:0000256" key="4">
    <source>
        <dbReference type="ARBA" id="ARBA00022692"/>
    </source>
</evidence>
<evidence type="ECO:0000313" key="12">
    <source>
        <dbReference type="Proteomes" id="UP000479710"/>
    </source>
</evidence>
<comment type="catalytic activity">
    <reaction evidence="8">
        <text>L-cysteinyl-[protein] + hexadecanoyl-CoA = S-hexadecanoyl-L-cysteinyl-[protein] + CoA</text>
        <dbReference type="Rhea" id="RHEA:36683"/>
        <dbReference type="Rhea" id="RHEA-COMP:10131"/>
        <dbReference type="Rhea" id="RHEA-COMP:11032"/>
        <dbReference type="ChEBI" id="CHEBI:29950"/>
        <dbReference type="ChEBI" id="CHEBI:57287"/>
        <dbReference type="ChEBI" id="CHEBI:57379"/>
        <dbReference type="ChEBI" id="CHEBI:74151"/>
        <dbReference type="EC" id="2.3.1.225"/>
    </reaction>
</comment>
<evidence type="ECO:0000256" key="8">
    <source>
        <dbReference type="RuleBase" id="RU079119"/>
    </source>
</evidence>
<dbReference type="PROSITE" id="PS50216">
    <property type="entry name" value="DHHC"/>
    <property type="match status" value="1"/>
</dbReference>
<evidence type="ECO:0000256" key="5">
    <source>
        <dbReference type="ARBA" id="ARBA00022989"/>
    </source>
</evidence>